<dbReference type="Gene3D" id="1.10.10.2670">
    <property type="entry name" value="E3 ubiquitin-protein ligase"/>
    <property type="match status" value="1"/>
</dbReference>
<feature type="region of interest" description="Disordered" evidence="1">
    <location>
        <begin position="130"/>
        <end position="156"/>
    </location>
</feature>
<dbReference type="OrthoDB" id="2587563at2759"/>
<name>V9D235_9EURO</name>
<feature type="compositionally biased region" description="Polar residues" evidence="1">
    <location>
        <begin position="488"/>
        <end position="504"/>
    </location>
</feature>
<feature type="compositionally biased region" description="Low complexity" evidence="1">
    <location>
        <begin position="473"/>
        <end position="487"/>
    </location>
</feature>
<dbReference type="UniPathway" id="UPA00143"/>
<evidence type="ECO:0000313" key="2">
    <source>
        <dbReference type="EMBL" id="ETI20052.1"/>
    </source>
</evidence>
<feature type="compositionally biased region" description="Basic and acidic residues" evidence="1">
    <location>
        <begin position="391"/>
        <end position="414"/>
    </location>
</feature>
<gene>
    <name evidence="2" type="ORF">G647_09067</name>
</gene>
<organism evidence="2 3">
    <name type="scientific">Cladophialophora carrionii CBS 160.54</name>
    <dbReference type="NCBI Taxonomy" id="1279043"/>
    <lineage>
        <taxon>Eukaryota</taxon>
        <taxon>Fungi</taxon>
        <taxon>Dikarya</taxon>
        <taxon>Ascomycota</taxon>
        <taxon>Pezizomycotina</taxon>
        <taxon>Eurotiomycetes</taxon>
        <taxon>Chaetothyriomycetidae</taxon>
        <taxon>Chaetothyriales</taxon>
        <taxon>Herpotrichiellaceae</taxon>
        <taxon>Cladophialophora</taxon>
    </lineage>
</organism>
<dbReference type="AlphaFoldDB" id="V9D235"/>
<dbReference type="GO" id="GO:0016567">
    <property type="term" value="P:protein ubiquitination"/>
    <property type="evidence" value="ECO:0007669"/>
    <property type="project" value="UniProtKB-UniPathway"/>
</dbReference>
<evidence type="ECO:0000256" key="1">
    <source>
        <dbReference type="SAM" id="MobiDB-lite"/>
    </source>
</evidence>
<dbReference type="RefSeq" id="XP_008731594.1">
    <property type="nucleotide sequence ID" value="XM_008733372.1"/>
</dbReference>
<dbReference type="InterPro" id="IPR042065">
    <property type="entry name" value="E3_ELL-like"/>
</dbReference>
<accession>V9D235</accession>
<sequence length="757" mass="83771">MAPFNISPEGVVVRHESQHDPNSKHSTPVIRLDLVESVTKDILRALTNNEQVRLQCGKKPVVRFGKKTISLESSVDSFPSEIFTKSTGNTSPLYFTGKASHRLEVRKAEEDTARADGALATLESTLKSIQEERASNETSLKEGTGHGAKKAIKPSPLLAQGTALRKEHFLGSLNRSSPSSPFLSTSYSPRLGPTSAPLGGGLSPKDRIRLDAVRIPLVHLLAVRPMTSKALRDQLHATQDDIDKLIDKVSWESKVEDGRRELKEKIYRELDVWEFPYRSKEDRQAAIDHAIQAYDRTRVEKRDPLWQLLLPPEERGKGKILSKLNFDRPVPSHATPKPGEDANENKNDSDRERTNIRSKKSKEAAVVEKVRKDKVAVSKPLGKSEAGVNSKAKDKGSKLARQDTKFKSSERIVDSDEEAEAADTVLAKPKKQDAAAIPKTSLTVKRKSEHDQLKSNRSPVLTASAKKPVHKPSLSSVSSSSSNNSGNDQHQSGVTNSSTSLKPQSQHHRTESSGSRISPRPRHDSSPQKPSPLGSSPPTTSTDVDNSSSSKASNQSSAPSSPPSGSDMPQTRAGNKYSPVISDKSRNVSRGRSPGPSAAKRKTGSAEDERPAKRQQQQPQQQQQQQQQQQDPLPLPRSAHLKPLTNGEHPALQRPAGPVRSDSERSSSPEKQNVNRDAIIEEARRFQKYYKRYKELHIRLGQIDEKDRDDKDMNDLLRMHHRLKEMKAEIWANWGKVENAKAGQNDTKGVVREMLAV</sequence>
<proteinExistence type="predicted"/>
<protein>
    <submittedName>
        <fullName evidence="2">Uncharacterized protein</fullName>
    </submittedName>
</protein>
<feature type="region of interest" description="Disordered" evidence="1">
    <location>
        <begin position="1"/>
        <end position="26"/>
    </location>
</feature>
<evidence type="ECO:0000313" key="3">
    <source>
        <dbReference type="Proteomes" id="UP000030678"/>
    </source>
</evidence>
<dbReference type="SUPFAM" id="SSF46785">
    <property type="entry name" value="Winged helix' DNA-binding domain"/>
    <property type="match status" value="1"/>
</dbReference>
<feature type="compositionally biased region" description="Basic and acidic residues" evidence="1">
    <location>
        <begin position="12"/>
        <end position="23"/>
    </location>
</feature>
<dbReference type="GeneID" id="19987560"/>
<dbReference type="Proteomes" id="UP000030678">
    <property type="component" value="Unassembled WGS sequence"/>
</dbReference>
<feature type="compositionally biased region" description="Basic and acidic residues" evidence="1">
    <location>
        <begin position="338"/>
        <end position="376"/>
    </location>
</feature>
<dbReference type="InterPro" id="IPR036390">
    <property type="entry name" value="WH_DNA-bd_sf"/>
</dbReference>
<feature type="compositionally biased region" description="Low complexity" evidence="1">
    <location>
        <begin position="531"/>
        <end position="569"/>
    </location>
</feature>
<feature type="compositionally biased region" description="Low complexity" evidence="1">
    <location>
        <begin position="615"/>
        <end position="630"/>
    </location>
</feature>
<feature type="compositionally biased region" description="Basic and acidic residues" evidence="1">
    <location>
        <begin position="130"/>
        <end position="144"/>
    </location>
</feature>
<dbReference type="VEuPathDB" id="FungiDB:G647_09067"/>
<reference evidence="2 3" key="1">
    <citation type="submission" date="2013-03" db="EMBL/GenBank/DDBJ databases">
        <title>The Genome Sequence of Cladophialophora carrionii CBS 160.54.</title>
        <authorList>
            <consortium name="The Broad Institute Genomics Platform"/>
            <person name="Cuomo C."/>
            <person name="de Hoog S."/>
            <person name="Gorbushina A."/>
            <person name="Walker B."/>
            <person name="Young S.K."/>
            <person name="Zeng Q."/>
            <person name="Gargeya S."/>
            <person name="Fitzgerald M."/>
            <person name="Haas B."/>
            <person name="Abouelleil A."/>
            <person name="Allen A.W."/>
            <person name="Alvarado L."/>
            <person name="Arachchi H.M."/>
            <person name="Berlin A.M."/>
            <person name="Chapman S.B."/>
            <person name="Gainer-Dewar J."/>
            <person name="Goldberg J."/>
            <person name="Griggs A."/>
            <person name="Gujja S."/>
            <person name="Hansen M."/>
            <person name="Howarth C."/>
            <person name="Imamovic A."/>
            <person name="Ireland A."/>
            <person name="Larimer J."/>
            <person name="McCowan C."/>
            <person name="Murphy C."/>
            <person name="Pearson M."/>
            <person name="Poon T.W."/>
            <person name="Priest M."/>
            <person name="Roberts A."/>
            <person name="Saif S."/>
            <person name="Shea T."/>
            <person name="Sisk P."/>
            <person name="Sykes S."/>
            <person name="Wortman J."/>
            <person name="Nusbaum C."/>
            <person name="Birren B."/>
        </authorList>
    </citation>
    <scope>NUCLEOTIDE SEQUENCE [LARGE SCALE GENOMIC DNA]</scope>
    <source>
        <strain evidence="2 3">CBS 160.54</strain>
    </source>
</reference>
<dbReference type="HOGENOM" id="CLU_013856_0_0_1"/>
<feature type="region of interest" description="Disordered" evidence="1">
    <location>
        <begin position="320"/>
        <end position="678"/>
    </location>
</feature>
<dbReference type="EMBL" id="KB822709">
    <property type="protein sequence ID" value="ETI20052.1"/>
    <property type="molecule type" value="Genomic_DNA"/>
</dbReference>